<dbReference type="OrthoDB" id="9810601at2"/>
<dbReference type="GO" id="GO:0016020">
    <property type="term" value="C:membrane"/>
    <property type="evidence" value="ECO:0007669"/>
    <property type="project" value="UniProtKB-SubCell"/>
</dbReference>
<dbReference type="PANTHER" id="PTHR36926">
    <property type="entry name" value="COLICIN V PRODUCTION PROTEIN"/>
    <property type="match status" value="1"/>
</dbReference>
<proteinExistence type="predicted"/>
<dbReference type="InterPro" id="IPR003825">
    <property type="entry name" value="Colicin-V_CvpA"/>
</dbReference>
<dbReference type="EMBL" id="SWDB01000022">
    <property type="protein sequence ID" value="TKB45095.1"/>
    <property type="molecule type" value="Genomic_DNA"/>
</dbReference>
<evidence type="ECO:0000256" key="3">
    <source>
        <dbReference type="ARBA" id="ARBA00022989"/>
    </source>
</evidence>
<protein>
    <submittedName>
        <fullName evidence="6">Bacteriocin production protein</fullName>
    </submittedName>
</protein>
<comment type="caution">
    <text evidence="6">The sequence shown here is derived from an EMBL/GenBank/DDBJ whole genome shotgun (WGS) entry which is preliminary data.</text>
</comment>
<keyword evidence="3 5" id="KW-1133">Transmembrane helix</keyword>
<evidence type="ECO:0000256" key="2">
    <source>
        <dbReference type="ARBA" id="ARBA00022692"/>
    </source>
</evidence>
<gene>
    <name evidence="6" type="ORF">E8M12_09675</name>
</gene>
<feature type="transmembrane region" description="Helical" evidence="5">
    <location>
        <begin position="6"/>
        <end position="25"/>
    </location>
</feature>
<keyword evidence="4 5" id="KW-0472">Membrane</keyword>
<dbReference type="InterPro" id="IPR052719">
    <property type="entry name" value="CvpA-like"/>
</dbReference>
<dbReference type="GO" id="GO:0009403">
    <property type="term" value="P:toxin biosynthetic process"/>
    <property type="evidence" value="ECO:0007669"/>
    <property type="project" value="InterPro"/>
</dbReference>
<keyword evidence="7" id="KW-1185">Reference proteome</keyword>
<dbReference type="Pfam" id="PF02674">
    <property type="entry name" value="Colicin_V"/>
    <property type="match status" value="1"/>
</dbReference>
<keyword evidence="2 5" id="KW-0812">Transmembrane</keyword>
<dbReference type="Proteomes" id="UP000307999">
    <property type="component" value="Unassembled WGS sequence"/>
</dbReference>
<sequence>MVWVDYLIFIVIGLSMLISLIRGFVKEAISLAIWVCAFFVASTFYQQLAAYLVNIEDNVLRNAAAIGILFVATLILGAMVNYIIAQLVDKTGLSGTDRILGLVFGGLRGVLIVSASLFFLDVFTPAPSSDWWQGSTLIPEFRVVIEWFFAYVESSSSFLS</sequence>
<comment type="subcellular location">
    <subcellularLocation>
        <location evidence="1">Membrane</location>
        <topology evidence="1">Multi-pass membrane protein</topology>
    </subcellularLocation>
</comment>
<reference evidence="6 7" key="1">
    <citation type="submission" date="2019-04" db="EMBL/GenBank/DDBJ databases">
        <title>Thalassotalea guangxiensis sp. nov., isolated from sediment of the coastal wetland.</title>
        <authorList>
            <person name="Zheng S."/>
            <person name="Zhang D."/>
        </authorList>
    </citation>
    <scope>NUCLEOTIDE SEQUENCE [LARGE SCALE GENOMIC DNA]</scope>
    <source>
        <strain evidence="6 7">ZS-4</strain>
    </source>
</reference>
<feature type="transmembrane region" description="Helical" evidence="5">
    <location>
        <begin position="99"/>
        <end position="120"/>
    </location>
</feature>
<name>A0A4V6WMK0_9GAMM</name>
<accession>A0A4V6WMK0</accession>
<organism evidence="6 7">
    <name type="scientific">Thalassotalea mangrovi</name>
    <dbReference type="NCBI Taxonomy" id="2572245"/>
    <lineage>
        <taxon>Bacteria</taxon>
        <taxon>Pseudomonadati</taxon>
        <taxon>Pseudomonadota</taxon>
        <taxon>Gammaproteobacteria</taxon>
        <taxon>Alteromonadales</taxon>
        <taxon>Colwelliaceae</taxon>
        <taxon>Thalassotalea</taxon>
    </lineage>
</organism>
<dbReference type="AlphaFoldDB" id="A0A4V6WMK0"/>
<feature type="transmembrane region" description="Helical" evidence="5">
    <location>
        <begin position="32"/>
        <end position="53"/>
    </location>
</feature>
<evidence type="ECO:0000256" key="4">
    <source>
        <dbReference type="ARBA" id="ARBA00023136"/>
    </source>
</evidence>
<evidence type="ECO:0000256" key="1">
    <source>
        <dbReference type="ARBA" id="ARBA00004141"/>
    </source>
</evidence>
<dbReference type="RefSeq" id="WP_136735953.1">
    <property type="nucleotide sequence ID" value="NZ_SWDB01000022.1"/>
</dbReference>
<evidence type="ECO:0000313" key="7">
    <source>
        <dbReference type="Proteomes" id="UP000307999"/>
    </source>
</evidence>
<dbReference type="PANTHER" id="PTHR36926:SF1">
    <property type="entry name" value="COLICIN V PRODUCTION PROTEIN"/>
    <property type="match status" value="1"/>
</dbReference>
<evidence type="ECO:0000313" key="6">
    <source>
        <dbReference type="EMBL" id="TKB45095.1"/>
    </source>
</evidence>
<feature type="transmembrane region" description="Helical" evidence="5">
    <location>
        <begin position="65"/>
        <end position="87"/>
    </location>
</feature>
<evidence type="ECO:0000256" key="5">
    <source>
        <dbReference type="SAM" id="Phobius"/>
    </source>
</evidence>